<dbReference type="Proteomes" id="UP001055125">
    <property type="component" value="Unassembled WGS sequence"/>
</dbReference>
<evidence type="ECO:0000259" key="5">
    <source>
        <dbReference type="PROSITE" id="PS50931"/>
    </source>
</evidence>
<dbReference type="SUPFAM" id="SSF46785">
    <property type="entry name" value="Winged helix' DNA-binding domain"/>
    <property type="match status" value="1"/>
</dbReference>
<dbReference type="PROSITE" id="PS50931">
    <property type="entry name" value="HTH_LYSR"/>
    <property type="match status" value="1"/>
</dbReference>
<proteinExistence type="inferred from homology"/>
<reference evidence="6" key="1">
    <citation type="journal article" date="2021" name="Front. Microbiol.">
        <title>Comprehensive Comparative Genomics and Phenotyping of Methylobacterium Species.</title>
        <authorList>
            <person name="Alessa O."/>
            <person name="Ogura Y."/>
            <person name="Fujitani Y."/>
            <person name="Takami H."/>
            <person name="Hayashi T."/>
            <person name="Sahin N."/>
            <person name="Tani A."/>
        </authorList>
    </citation>
    <scope>NUCLEOTIDE SEQUENCE</scope>
    <source>
        <strain evidence="6">DSM 19015</strain>
    </source>
</reference>
<dbReference type="InterPro" id="IPR050176">
    <property type="entry name" value="LTTR"/>
</dbReference>
<comment type="caution">
    <text evidence="6">The sequence shown here is derived from an EMBL/GenBank/DDBJ whole genome shotgun (WGS) entry which is preliminary data.</text>
</comment>
<evidence type="ECO:0000256" key="1">
    <source>
        <dbReference type="ARBA" id="ARBA00009437"/>
    </source>
</evidence>
<name>A0ABQ4S321_9HYPH</name>
<evidence type="ECO:0000313" key="6">
    <source>
        <dbReference type="EMBL" id="GJD97535.1"/>
    </source>
</evidence>
<evidence type="ECO:0000313" key="7">
    <source>
        <dbReference type="Proteomes" id="UP001055125"/>
    </source>
</evidence>
<comment type="similarity">
    <text evidence="1">Belongs to the LysR transcriptional regulatory family.</text>
</comment>
<organism evidence="6 7">
    <name type="scientific">Methylobacterium iners</name>
    <dbReference type="NCBI Taxonomy" id="418707"/>
    <lineage>
        <taxon>Bacteria</taxon>
        <taxon>Pseudomonadati</taxon>
        <taxon>Pseudomonadota</taxon>
        <taxon>Alphaproteobacteria</taxon>
        <taxon>Hyphomicrobiales</taxon>
        <taxon>Methylobacteriaceae</taxon>
        <taxon>Methylobacterium</taxon>
    </lineage>
</organism>
<accession>A0ABQ4S321</accession>
<dbReference type="RefSeq" id="WP_238246588.1">
    <property type="nucleotide sequence ID" value="NZ_BPQP01000089.1"/>
</dbReference>
<dbReference type="PANTHER" id="PTHR30579:SF7">
    <property type="entry name" value="HTH-TYPE TRANSCRIPTIONAL REGULATOR LRHA-RELATED"/>
    <property type="match status" value="1"/>
</dbReference>
<sequence>MRSLDLDQLRAFVAAADLRSFTAAGTCLGATQSAISLRIARLEERVGRRLMARTPRAVGLTPEGTRLLAHARTILAAHDRAVAEMEGGAGRSTIRLAVSDHAAGGRLAAALTGLRSALPLLAPDVVVGLSSAMRAAYDRGEADAAIVRQESGRRDGTALFEDPLAWAAAPSLDWDEREPVPLVALHGPCGVKTAATGALDAAGRPWRQAFLGGSVSALQAAVAAGLGIGTFGRRHLPEGCVAVDHGLPPLPTGRVVLLSRLDGPTRRILASAFRAAGER</sequence>
<reference evidence="6" key="2">
    <citation type="submission" date="2021-08" db="EMBL/GenBank/DDBJ databases">
        <authorList>
            <person name="Tani A."/>
            <person name="Ola A."/>
            <person name="Ogura Y."/>
            <person name="Katsura K."/>
            <person name="Hayashi T."/>
        </authorList>
    </citation>
    <scope>NUCLEOTIDE SEQUENCE</scope>
    <source>
        <strain evidence="6">DSM 19015</strain>
    </source>
</reference>
<keyword evidence="3" id="KW-0238">DNA-binding</keyword>
<evidence type="ECO:0000256" key="4">
    <source>
        <dbReference type="ARBA" id="ARBA00023163"/>
    </source>
</evidence>
<dbReference type="Gene3D" id="3.40.190.10">
    <property type="entry name" value="Periplasmic binding protein-like II"/>
    <property type="match status" value="2"/>
</dbReference>
<gene>
    <name evidence="6" type="primary">hdfR_3</name>
    <name evidence="6" type="ORF">OCOJLMKI_4767</name>
</gene>
<keyword evidence="2" id="KW-0805">Transcription regulation</keyword>
<keyword evidence="7" id="KW-1185">Reference proteome</keyword>
<evidence type="ECO:0000256" key="2">
    <source>
        <dbReference type="ARBA" id="ARBA00023015"/>
    </source>
</evidence>
<evidence type="ECO:0000256" key="3">
    <source>
        <dbReference type="ARBA" id="ARBA00023125"/>
    </source>
</evidence>
<dbReference type="Gene3D" id="1.10.10.10">
    <property type="entry name" value="Winged helix-like DNA-binding domain superfamily/Winged helix DNA-binding domain"/>
    <property type="match status" value="1"/>
</dbReference>
<dbReference type="InterPro" id="IPR005119">
    <property type="entry name" value="LysR_subst-bd"/>
</dbReference>
<feature type="domain" description="HTH lysR-type" evidence="5">
    <location>
        <begin position="4"/>
        <end position="61"/>
    </location>
</feature>
<dbReference type="SUPFAM" id="SSF53850">
    <property type="entry name" value="Periplasmic binding protein-like II"/>
    <property type="match status" value="1"/>
</dbReference>
<dbReference type="InterPro" id="IPR000847">
    <property type="entry name" value="LysR_HTH_N"/>
</dbReference>
<dbReference type="Pfam" id="PF03466">
    <property type="entry name" value="LysR_substrate"/>
    <property type="match status" value="1"/>
</dbReference>
<dbReference type="PANTHER" id="PTHR30579">
    <property type="entry name" value="TRANSCRIPTIONAL REGULATOR"/>
    <property type="match status" value="1"/>
</dbReference>
<dbReference type="Pfam" id="PF00126">
    <property type="entry name" value="HTH_1"/>
    <property type="match status" value="1"/>
</dbReference>
<dbReference type="InterPro" id="IPR036390">
    <property type="entry name" value="WH_DNA-bd_sf"/>
</dbReference>
<dbReference type="InterPro" id="IPR036388">
    <property type="entry name" value="WH-like_DNA-bd_sf"/>
</dbReference>
<dbReference type="EMBL" id="BPQP01000089">
    <property type="protein sequence ID" value="GJD97535.1"/>
    <property type="molecule type" value="Genomic_DNA"/>
</dbReference>
<keyword evidence="4" id="KW-0804">Transcription</keyword>
<dbReference type="PRINTS" id="PR00039">
    <property type="entry name" value="HTHLYSR"/>
</dbReference>
<protein>
    <submittedName>
        <fullName evidence="6">HTH-type transcriptional regulator HdfR</fullName>
    </submittedName>
</protein>